<accession>A0ABQ1Z4S0</accession>
<evidence type="ECO:0000313" key="1">
    <source>
        <dbReference type="EMBL" id="GGH50203.1"/>
    </source>
</evidence>
<dbReference type="EMBL" id="BMFU01000002">
    <property type="protein sequence ID" value="GGH50203.1"/>
    <property type="molecule type" value="Genomic_DNA"/>
</dbReference>
<organism evidence="1 2">
    <name type="scientific">Paenibacillus silvae</name>
    <dbReference type="NCBI Taxonomy" id="1325358"/>
    <lineage>
        <taxon>Bacteria</taxon>
        <taxon>Bacillati</taxon>
        <taxon>Bacillota</taxon>
        <taxon>Bacilli</taxon>
        <taxon>Bacillales</taxon>
        <taxon>Paenibacillaceae</taxon>
        <taxon>Paenibacillus</taxon>
    </lineage>
</organism>
<keyword evidence="2" id="KW-1185">Reference proteome</keyword>
<evidence type="ECO:0008006" key="3">
    <source>
        <dbReference type="Google" id="ProtNLM"/>
    </source>
</evidence>
<dbReference type="Proteomes" id="UP000652153">
    <property type="component" value="Unassembled WGS sequence"/>
</dbReference>
<protein>
    <recommendedName>
        <fullName evidence="3">Butirosin biosynthesis protein H N-terminal domain-containing protein</fullName>
    </recommendedName>
</protein>
<proteinExistence type="predicted"/>
<comment type="caution">
    <text evidence="1">The sequence shown here is derived from an EMBL/GenBank/DDBJ whole genome shotgun (WGS) entry which is preliminary data.</text>
</comment>
<gene>
    <name evidence="1" type="ORF">GCM10008014_15140</name>
</gene>
<dbReference type="RefSeq" id="WP_188591895.1">
    <property type="nucleotide sequence ID" value="NZ_BMFU01000002.1"/>
</dbReference>
<name>A0ABQ1Z4S0_9BACL</name>
<reference evidence="2" key="1">
    <citation type="journal article" date="2019" name="Int. J. Syst. Evol. Microbiol.">
        <title>The Global Catalogue of Microorganisms (GCM) 10K type strain sequencing project: providing services to taxonomists for standard genome sequencing and annotation.</title>
        <authorList>
            <consortium name="The Broad Institute Genomics Platform"/>
            <consortium name="The Broad Institute Genome Sequencing Center for Infectious Disease"/>
            <person name="Wu L."/>
            <person name="Ma J."/>
        </authorList>
    </citation>
    <scope>NUCLEOTIDE SEQUENCE [LARGE SCALE GENOMIC DNA]</scope>
    <source>
        <strain evidence="2">CGMCC 1.12770</strain>
    </source>
</reference>
<sequence>MERLLYFQGLNCYLGCVVNGARLLGVAYDKAMASLWSETEFKYFPVNGLYLTERMMTDLNKLGMQIEQLHCNSAEETARHLSTFSVGEWMIVGMDAFYISDNPFYKKLHGTHYFLAAKDQGSALRYMDPTYNTATLNISYEELVAHAFDIRRLSVGEASNLNSNMYQEIHEVIRVLQEQTITTQIRECKGQKQKDAELLGKYVEAMLNNRYLYAHYLQRIGKHDRYDLFYQPEYYSRWISLRNGLYKLSLAPDYETVIEQVCTMYEQLIDDELHLAQQILNDHPLSSS</sequence>
<evidence type="ECO:0000313" key="2">
    <source>
        <dbReference type="Proteomes" id="UP000652153"/>
    </source>
</evidence>